<name>A0ABV9MM57_9MICC</name>
<keyword evidence="3" id="KW-1185">Reference proteome</keyword>
<organism evidence="2 3">
    <name type="scientific">Glutamicibacter bergerei</name>
    <dbReference type="NCBI Taxonomy" id="256702"/>
    <lineage>
        <taxon>Bacteria</taxon>
        <taxon>Bacillati</taxon>
        <taxon>Actinomycetota</taxon>
        <taxon>Actinomycetes</taxon>
        <taxon>Micrococcales</taxon>
        <taxon>Micrococcaceae</taxon>
        <taxon>Glutamicibacter</taxon>
    </lineage>
</organism>
<comment type="caution">
    <text evidence="2">The sequence shown here is derived from an EMBL/GenBank/DDBJ whole genome shotgun (WGS) entry which is preliminary data.</text>
</comment>
<reference evidence="3" key="1">
    <citation type="journal article" date="2019" name="Int. J. Syst. Evol. Microbiol.">
        <title>The Global Catalogue of Microorganisms (GCM) 10K type strain sequencing project: providing services to taxonomists for standard genome sequencing and annotation.</title>
        <authorList>
            <consortium name="The Broad Institute Genomics Platform"/>
            <consortium name="The Broad Institute Genome Sequencing Center for Infectious Disease"/>
            <person name="Wu L."/>
            <person name="Ma J."/>
        </authorList>
    </citation>
    <scope>NUCLEOTIDE SEQUENCE [LARGE SCALE GENOMIC DNA]</scope>
    <source>
        <strain evidence="3">CGMCC 1.12849</strain>
    </source>
</reference>
<proteinExistence type="predicted"/>
<dbReference type="RefSeq" id="WP_346060112.1">
    <property type="nucleotide sequence ID" value="NZ_BAAAVQ010000073.1"/>
</dbReference>
<gene>
    <name evidence="2" type="ORF">ACFO7V_08795</name>
</gene>
<protein>
    <recommendedName>
        <fullName evidence="4">DUF4352 domain-containing protein</fullName>
    </recommendedName>
</protein>
<keyword evidence="1" id="KW-0812">Transmembrane</keyword>
<evidence type="ECO:0000313" key="3">
    <source>
        <dbReference type="Proteomes" id="UP001595884"/>
    </source>
</evidence>
<evidence type="ECO:0000313" key="2">
    <source>
        <dbReference type="EMBL" id="MFC4716235.1"/>
    </source>
</evidence>
<dbReference type="Proteomes" id="UP001595884">
    <property type="component" value="Unassembled WGS sequence"/>
</dbReference>
<accession>A0ABV9MM57</accession>
<evidence type="ECO:0000256" key="1">
    <source>
        <dbReference type="SAM" id="Phobius"/>
    </source>
</evidence>
<feature type="transmembrane region" description="Helical" evidence="1">
    <location>
        <begin position="21"/>
        <end position="39"/>
    </location>
</feature>
<dbReference type="EMBL" id="JBHSHE010000037">
    <property type="protein sequence ID" value="MFC4716235.1"/>
    <property type="molecule type" value="Genomic_DNA"/>
</dbReference>
<sequence length="227" mass="23862">MKNLGEEMPVEGQPRSPKRKFWVGAAALAAVALAGGMAINANSQAQAENKSESVQKDFADVAKADAETGDKVYVDSQAQVIKSLGEPGKLTVDGEKKSSFEITVHSVKVIDSCTLRGFGGQISPENGSFLLVDVSARLATSAANVVEEEIALMPLDSSVFGVSTGENKEVTYSLDTAASYSCELEGALDIAVGAGDEVRGKLVLDSPYSSGQIVYDPDKTGGWTWSY</sequence>
<keyword evidence="1" id="KW-1133">Transmembrane helix</keyword>
<keyword evidence="1" id="KW-0472">Membrane</keyword>
<evidence type="ECO:0008006" key="4">
    <source>
        <dbReference type="Google" id="ProtNLM"/>
    </source>
</evidence>